<evidence type="ECO:0000313" key="1">
    <source>
        <dbReference type="Proteomes" id="UP000887580"/>
    </source>
</evidence>
<accession>A0AC35G6P2</accession>
<name>A0AC35G6P2_9BILA</name>
<dbReference type="Proteomes" id="UP000887580">
    <property type="component" value="Unplaced"/>
</dbReference>
<organism evidence="1 2">
    <name type="scientific">Panagrolaimus sp. PS1159</name>
    <dbReference type="NCBI Taxonomy" id="55785"/>
    <lineage>
        <taxon>Eukaryota</taxon>
        <taxon>Metazoa</taxon>
        <taxon>Ecdysozoa</taxon>
        <taxon>Nematoda</taxon>
        <taxon>Chromadorea</taxon>
        <taxon>Rhabditida</taxon>
        <taxon>Tylenchina</taxon>
        <taxon>Panagrolaimomorpha</taxon>
        <taxon>Panagrolaimoidea</taxon>
        <taxon>Panagrolaimidae</taxon>
        <taxon>Panagrolaimus</taxon>
    </lineage>
</organism>
<protein>
    <submittedName>
        <fullName evidence="2">ATP-dependent RNA helicase</fullName>
    </submittedName>
</protein>
<proteinExistence type="predicted"/>
<dbReference type="WBParaSite" id="PS1159_v2.g24543.t1">
    <property type="protein sequence ID" value="PS1159_v2.g24543.t1"/>
    <property type="gene ID" value="PS1159_v2.g24543"/>
</dbReference>
<reference evidence="2" key="1">
    <citation type="submission" date="2022-11" db="UniProtKB">
        <authorList>
            <consortium name="WormBaseParasite"/>
        </authorList>
    </citation>
    <scope>IDENTIFICATION</scope>
</reference>
<evidence type="ECO:0000313" key="2">
    <source>
        <dbReference type="WBParaSite" id="PS1159_v2.g24543.t1"/>
    </source>
</evidence>
<sequence>MQQSQAQYNPCQRQPPHSKKTVNFSVTGDSAAAAITAPLPSQYKPRSPSVGLVLNQKAARARQAYLKHNIDRESGGKIKLAEGHIIEAKSANALQFFSTHHDYRRGKIRENYIPIFPEGDALFTNATLKPGESFSKAMYEDVVGIYSVDANGDPITIEMITCYEDAGVCEQILTNLKKMGIVQPLPIQCFLIPFLLNYTDKDIVASAPTGSGKTIAVMLPLIELCIRAKKAEHFSGNQRPSHAPYVIIIAPTGSGKTIAVMLPLIELCIRAKKAEHFGWNQRPSHAPYVIIIGATRDLVHQLCLDSLRLANETGVEIKCAYGEYQRDANAQHIRDGCDILISTTGRFVDLVDKQDVLVQYARYFAVDEADKLVTDELIQDLQLVLENRIRPDIVHALFSATFNDNVLSILPKLLQNNFVRVELQTQGISPTVKQRFYNIETFERKEFIVQLLKKKAKKIPTEELPYDVKNFIHPDQYRVPKTIIYGEGRRTIDYLSIYLSMRGIRSVSMHGGRSQTQRNDAWSGFINGKYEVLCASNVAARGINFPDVVLIINFDAPTDFDTYIHRIGRAGRLGFNAKAITFLNPTDTQQMLLASHIVPALRKLGQRIPLFLHSMANFINFGTQDDINVYL</sequence>